<comment type="caution">
    <text evidence="1">The sequence shown here is derived from an EMBL/GenBank/DDBJ whole genome shotgun (WGS) entry which is preliminary data.</text>
</comment>
<dbReference type="GeneID" id="300574030"/>
<reference evidence="1 2" key="1">
    <citation type="submission" date="2018-01" db="EMBL/GenBank/DDBJ databases">
        <title>Genome characterization of the sugarcane-associated fungus Trichoderma ghanense CCMA-1212 and their application in lignocelulose bioconversion.</title>
        <authorList>
            <person name="Steindorff A.S."/>
            <person name="Mendes T.D."/>
            <person name="Vilela E.S.D."/>
            <person name="Rodrigues D.S."/>
            <person name="Formighieri E.F."/>
            <person name="Melo I.S."/>
            <person name="Favaro L.C.L."/>
        </authorList>
    </citation>
    <scope>NUCLEOTIDE SEQUENCE [LARGE SCALE GENOMIC DNA]</scope>
    <source>
        <strain evidence="1 2">CCMA-1212</strain>
    </source>
</reference>
<gene>
    <name evidence="1" type="ORF">CCMA1212_002186</name>
</gene>
<protein>
    <submittedName>
        <fullName evidence="1">Uncharacterized protein</fullName>
    </submittedName>
</protein>
<sequence length="60" mass="6547">MAPAKEGGAKSTEWALLASPFVGVSFGPATNNGPWSCHAQTFDTMKRRALQRDDPDERQL</sequence>
<proteinExistence type="predicted"/>
<evidence type="ECO:0000313" key="2">
    <source>
        <dbReference type="Proteomes" id="UP001642720"/>
    </source>
</evidence>
<accession>A0ABY2HBE2</accession>
<name>A0ABY2HBE2_9HYPO</name>
<dbReference type="Proteomes" id="UP001642720">
    <property type="component" value="Unassembled WGS sequence"/>
</dbReference>
<organism evidence="1 2">
    <name type="scientific">Trichoderma ghanense</name>
    <dbReference type="NCBI Taxonomy" id="65468"/>
    <lineage>
        <taxon>Eukaryota</taxon>
        <taxon>Fungi</taxon>
        <taxon>Dikarya</taxon>
        <taxon>Ascomycota</taxon>
        <taxon>Pezizomycotina</taxon>
        <taxon>Sordariomycetes</taxon>
        <taxon>Hypocreomycetidae</taxon>
        <taxon>Hypocreales</taxon>
        <taxon>Hypocreaceae</taxon>
        <taxon>Trichoderma</taxon>
    </lineage>
</organism>
<dbReference type="EMBL" id="PPTA01000002">
    <property type="protein sequence ID" value="TFB05553.1"/>
    <property type="molecule type" value="Genomic_DNA"/>
</dbReference>
<keyword evidence="2" id="KW-1185">Reference proteome</keyword>
<dbReference type="RefSeq" id="XP_073561754.1">
    <property type="nucleotide sequence ID" value="XM_073699580.1"/>
</dbReference>
<evidence type="ECO:0000313" key="1">
    <source>
        <dbReference type="EMBL" id="TFB05553.1"/>
    </source>
</evidence>